<accession>A0A381WL79</accession>
<sequence length="200" mass="23093">MLFNKKFILASKSKSRSFILNNNNLNFIQIPPDCDEELIKKQNIRKKVSLKKISLYLAKSKAQSVSIKRKNTLVVGSDTIIDLNNKMIEKVKTMSDAKKKLRKLAGKKHHIYSSAAAYFNNKLVWKTTQKTTVKLRKLNKEEINQYLKKTNKSVLNSVGCFQIEKDGPNIIENIKGDFFNVMGFPLFPFLNFLKKFKTDK</sequence>
<reference evidence="3" key="1">
    <citation type="submission" date="2018-05" db="EMBL/GenBank/DDBJ databases">
        <authorList>
            <person name="Lanie J.A."/>
            <person name="Ng W.-L."/>
            <person name="Kazmierczak K.M."/>
            <person name="Andrzejewski T.M."/>
            <person name="Davidsen T.M."/>
            <person name="Wayne K.J."/>
            <person name="Tettelin H."/>
            <person name="Glass J.I."/>
            <person name="Rusch D."/>
            <person name="Podicherti R."/>
            <person name="Tsui H.-C.T."/>
            <person name="Winkler M.E."/>
        </authorList>
    </citation>
    <scope>NUCLEOTIDE SEQUENCE</scope>
</reference>
<comment type="cofactor">
    <cofactor evidence="1">
        <name>a divalent metal cation</name>
        <dbReference type="ChEBI" id="CHEBI:60240"/>
    </cofactor>
</comment>
<dbReference type="Gene3D" id="3.90.950.10">
    <property type="match status" value="1"/>
</dbReference>
<dbReference type="CDD" id="cd00985">
    <property type="entry name" value="Maf_Ham1"/>
    <property type="match status" value="1"/>
</dbReference>
<evidence type="ECO:0000256" key="2">
    <source>
        <dbReference type="ARBA" id="ARBA00022801"/>
    </source>
</evidence>
<protein>
    <recommendedName>
        <fullName evidence="4">Maf-like protein</fullName>
    </recommendedName>
</protein>
<dbReference type="HAMAP" id="MF_00528">
    <property type="entry name" value="Maf"/>
    <property type="match status" value="1"/>
</dbReference>
<dbReference type="SUPFAM" id="SSF52972">
    <property type="entry name" value="ITPase-like"/>
    <property type="match status" value="1"/>
</dbReference>
<dbReference type="InterPro" id="IPR003697">
    <property type="entry name" value="Maf-like"/>
</dbReference>
<dbReference type="GO" id="GO:0047429">
    <property type="term" value="F:nucleoside triphosphate diphosphatase activity"/>
    <property type="evidence" value="ECO:0007669"/>
    <property type="project" value="InterPro"/>
</dbReference>
<dbReference type="PIRSF" id="PIRSF006305">
    <property type="entry name" value="Maf"/>
    <property type="match status" value="1"/>
</dbReference>
<gene>
    <name evidence="3" type="ORF">METZ01_LOCUS106093</name>
</gene>
<evidence type="ECO:0008006" key="4">
    <source>
        <dbReference type="Google" id="ProtNLM"/>
    </source>
</evidence>
<dbReference type="PANTHER" id="PTHR43213">
    <property type="entry name" value="BIFUNCTIONAL DTTP/UTP PYROPHOSPHATASE/METHYLTRANSFERASE PROTEIN-RELATED"/>
    <property type="match status" value="1"/>
</dbReference>
<organism evidence="3">
    <name type="scientific">marine metagenome</name>
    <dbReference type="NCBI Taxonomy" id="408172"/>
    <lineage>
        <taxon>unclassified sequences</taxon>
        <taxon>metagenomes</taxon>
        <taxon>ecological metagenomes</taxon>
    </lineage>
</organism>
<dbReference type="EMBL" id="UINC01012157">
    <property type="protein sequence ID" value="SVA53239.1"/>
    <property type="molecule type" value="Genomic_DNA"/>
</dbReference>
<dbReference type="AlphaFoldDB" id="A0A381WL79"/>
<evidence type="ECO:0000313" key="3">
    <source>
        <dbReference type="EMBL" id="SVA53239.1"/>
    </source>
</evidence>
<evidence type="ECO:0000256" key="1">
    <source>
        <dbReference type="ARBA" id="ARBA00001968"/>
    </source>
</evidence>
<name>A0A381WL79_9ZZZZ</name>
<dbReference type="NCBIfam" id="TIGR00172">
    <property type="entry name" value="maf"/>
    <property type="match status" value="1"/>
</dbReference>
<dbReference type="PANTHER" id="PTHR43213:SF5">
    <property type="entry name" value="BIFUNCTIONAL DTTP_UTP PYROPHOSPHATASE_METHYLTRANSFERASE PROTEIN-RELATED"/>
    <property type="match status" value="1"/>
</dbReference>
<keyword evidence="2" id="KW-0378">Hydrolase</keyword>
<proteinExistence type="inferred from homology"/>
<dbReference type="InterPro" id="IPR029001">
    <property type="entry name" value="ITPase-like_fam"/>
</dbReference>
<dbReference type="Pfam" id="PF02545">
    <property type="entry name" value="Maf"/>
    <property type="match status" value="1"/>
</dbReference>